<name>A0A9P5P1E9_GYMJU</name>
<accession>A0A9P5P1E9</accession>
<gene>
    <name evidence="1" type="ORF">CPB84DRAFT_1761215</name>
</gene>
<reference evidence="1" key="1">
    <citation type="submission" date="2020-11" db="EMBL/GenBank/DDBJ databases">
        <authorList>
            <consortium name="DOE Joint Genome Institute"/>
            <person name="Ahrendt S."/>
            <person name="Riley R."/>
            <person name="Andreopoulos W."/>
            <person name="LaButti K."/>
            <person name="Pangilinan J."/>
            <person name="Ruiz-duenas F.J."/>
            <person name="Barrasa J.M."/>
            <person name="Sanchez-Garcia M."/>
            <person name="Camarero S."/>
            <person name="Miyauchi S."/>
            <person name="Serrano A."/>
            <person name="Linde D."/>
            <person name="Babiker R."/>
            <person name="Drula E."/>
            <person name="Ayuso-Fernandez I."/>
            <person name="Pacheco R."/>
            <person name="Padilla G."/>
            <person name="Ferreira P."/>
            <person name="Barriuso J."/>
            <person name="Kellner H."/>
            <person name="Castanera R."/>
            <person name="Alfaro M."/>
            <person name="Ramirez L."/>
            <person name="Pisabarro A.G."/>
            <person name="Kuo A."/>
            <person name="Tritt A."/>
            <person name="Lipzen A."/>
            <person name="He G."/>
            <person name="Yan M."/>
            <person name="Ng V."/>
            <person name="Cullen D."/>
            <person name="Martin F."/>
            <person name="Rosso M.-N."/>
            <person name="Henrissat B."/>
            <person name="Hibbett D."/>
            <person name="Martinez A.T."/>
            <person name="Grigoriev I.V."/>
        </authorList>
    </citation>
    <scope>NUCLEOTIDE SEQUENCE</scope>
    <source>
        <strain evidence="1">AH 44721</strain>
    </source>
</reference>
<organism evidence="1 2">
    <name type="scientific">Gymnopilus junonius</name>
    <name type="common">Spectacular rustgill mushroom</name>
    <name type="synonym">Gymnopilus spectabilis subsp. junonius</name>
    <dbReference type="NCBI Taxonomy" id="109634"/>
    <lineage>
        <taxon>Eukaryota</taxon>
        <taxon>Fungi</taxon>
        <taxon>Dikarya</taxon>
        <taxon>Basidiomycota</taxon>
        <taxon>Agaricomycotina</taxon>
        <taxon>Agaricomycetes</taxon>
        <taxon>Agaricomycetidae</taxon>
        <taxon>Agaricales</taxon>
        <taxon>Agaricineae</taxon>
        <taxon>Hymenogastraceae</taxon>
        <taxon>Gymnopilus</taxon>
    </lineage>
</organism>
<dbReference type="AlphaFoldDB" id="A0A9P5P1E9"/>
<proteinExistence type="predicted"/>
<evidence type="ECO:0000313" key="2">
    <source>
        <dbReference type="Proteomes" id="UP000724874"/>
    </source>
</evidence>
<protein>
    <submittedName>
        <fullName evidence="1">Uncharacterized protein</fullName>
    </submittedName>
</protein>
<keyword evidence="2" id="KW-1185">Reference proteome</keyword>
<evidence type="ECO:0000313" key="1">
    <source>
        <dbReference type="EMBL" id="KAF8912081.1"/>
    </source>
</evidence>
<sequence>MQKQAMSTSNPPPFVHFHQQHSYTLLPSSRPTKKERHSMAAATRTIIVRCNGVERIAKKVVRKDILPILNKDITKIAESLISASHITTFAGHEKLILLDWGAKHRFENGCPRAMAGTTRTSISNSTQMPKSILLVTWLHDTLTINTSRPSSPLTPKDVPC</sequence>
<comment type="caution">
    <text evidence="1">The sequence shown here is derived from an EMBL/GenBank/DDBJ whole genome shotgun (WGS) entry which is preliminary data.</text>
</comment>
<dbReference type="EMBL" id="JADNYJ010000003">
    <property type="protein sequence ID" value="KAF8912081.1"/>
    <property type="molecule type" value="Genomic_DNA"/>
</dbReference>
<dbReference type="Proteomes" id="UP000724874">
    <property type="component" value="Unassembled WGS sequence"/>
</dbReference>